<dbReference type="Gene3D" id="3.40.50.2000">
    <property type="entry name" value="Glycogen Phosphorylase B"/>
    <property type="match status" value="2"/>
</dbReference>
<evidence type="ECO:0000259" key="1">
    <source>
        <dbReference type="Pfam" id="PF13439"/>
    </source>
</evidence>
<dbReference type="AlphaFoldDB" id="A0A365PPS5"/>
<dbReference type="PANTHER" id="PTHR45947:SF3">
    <property type="entry name" value="SULFOQUINOVOSYL TRANSFERASE SQD2"/>
    <property type="match status" value="1"/>
</dbReference>
<dbReference type="RefSeq" id="WP_128121704.1">
    <property type="nucleotide sequence ID" value="NZ_QNTV01000022.1"/>
</dbReference>
<evidence type="ECO:0000313" key="2">
    <source>
        <dbReference type="EMBL" id="RBA52996.1"/>
    </source>
</evidence>
<organism evidence="2 3">
    <name type="scientific">Stutzerimonas zhaodongensis</name>
    <dbReference type="NCBI Taxonomy" id="1176257"/>
    <lineage>
        <taxon>Bacteria</taxon>
        <taxon>Pseudomonadati</taxon>
        <taxon>Pseudomonadota</taxon>
        <taxon>Gammaproteobacteria</taxon>
        <taxon>Pseudomonadales</taxon>
        <taxon>Pseudomonadaceae</taxon>
        <taxon>Stutzerimonas</taxon>
    </lineage>
</organism>
<dbReference type="Proteomes" id="UP000252554">
    <property type="component" value="Unassembled WGS sequence"/>
</dbReference>
<dbReference type="InterPro" id="IPR028098">
    <property type="entry name" value="Glyco_trans_4-like_N"/>
</dbReference>
<proteinExistence type="predicted"/>
<dbReference type="Pfam" id="PF13439">
    <property type="entry name" value="Glyco_transf_4"/>
    <property type="match status" value="1"/>
</dbReference>
<name>A0A365PPS5_9GAMM</name>
<dbReference type="EMBL" id="QNTV01000022">
    <property type="protein sequence ID" value="RBA52996.1"/>
    <property type="molecule type" value="Genomic_DNA"/>
</dbReference>
<feature type="domain" description="Glycosyltransferase subfamily 4-like N-terminal" evidence="1">
    <location>
        <begin position="15"/>
        <end position="218"/>
    </location>
</feature>
<sequence>MKVLVASSYFPPHFIGGAEIIAHHQATAMAARGHEVRVFAGDISRQIPGYSIREDLFDGLPVTRIALRTRDFDATGNNLAHPEVERHFERLISRWRPDVIHAHHLVGLSLGILRIARAHGIRVVLTLHDHWGFCANSTRITHTGALCTDSSRCHECVPGFQSGPLHLPQRFRQGYLRWQLQSVDRFISPSRYLADAYTANGFPSDRLHVVANGIDLERFAGISPCGPSSRLHLLFIGYMGPHKGVPTLLQALRQLPPERFHVDFVGDGHARASYEAELARLAPDLSVRFWGRLPNAGIAERLAQAHVLLLPSTCPENQPVTITEAMASGLPVVASRIGGVPELVEHGVTGLLAAPGDAAALAACLHHYLEQPDDLAAHGRAGRERIRPYAFERQIGQLETLLAAPALPPQPSPPLVACHGAPDAEADAALRTEFASSPIQPLWLPASWLGPQPADLLWVSGPERDDPALARQRIDSYRRANRPVVLDERYRSVARNVTGVLIARGPLQSALAQKTLLLMPKRMDGTGPGESP</sequence>
<protein>
    <submittedName>
        <fullName evidence="2">Glycosyl transferase family 1</fullName>
    </submittedName>
</protein>
<gene>
    <name evidence="2" type="ORF">DQ403_20255</name>
</gene>
<dbReference type="Pfam" id="PF13692">
    <property type="entry name" value="Glyco_trans_1_4"/>
    <property type="match status" value="1"/>
</dbReference>
<dbReference type="CDD" id="cd03823">
    <property type="entry name" value="GT4_ExpE7-like"/>
    <property type="match status" value="1"/>
</dbReference>
<evidence type="ECO:0000313" key="3">
    <source>
        <dbReference type="Proteomes" id="UP000252554"/>
    </source>
</evidence>
<keyword evidence="2" id="KW-0808">Transferase</keyword>
<accession>A0A365PPS5</accession>
<dbReference type="PANTHER" id="PTHR45947">
    <property type="entry name" value="SULFOQUINOVOSYL TRANSFERASE SQD2"/>
    <property type="match status" value="1"/>
</dbReference>
<reference evidence="2 3" key="1">
    <citation type="submission" date="2018-06" db="EMBL/GenBank/DDBJ databases">
        <title>Whole genome sequencing of four bacterial strains from South Shetland trench revealing bio-synthetic gene clusters.</title>
        <authorList>
            <person name="Abdel-Mageed W.M."/>
            <person name="Lehri B."/>
            <person name="Jarmusch S.A."/>
            <person name="Miranda K."/>
            <person name="Goodfellow M."/>
            <person name="Jaspars M."/>
            <person name="Karlyshev A.V."/>
        </authorList>
    </citation>
    <scope>NUCLEOTIDE SEQUENCE [LARGE SCALE GENOMIC DNA]</scope>
    <source>
        <strain evidence="2 3">SST2</strain>
    </source>
</reference>
<dbReference type="SUPFAM" id="SSF53756">
    <property type="entry name" value="UDP-Glycosyltransferase/glycogen phosphorylase"/>
    <property type="match status" value="1"/>
</dbReference>
<dbReference type="InterPro" id="IPR050194">
    <property type="entry name" value="Glycosyltransferase_grp1"/>
</dbReference>
<comment type="caution">
    <text evidence="2">The sequence shown here is derived from an EMBL/GenBank/DDBJ whole genome shotgun (WGS) entry which is preliminary data.</text>
</comment>
<dbReference type="GO" id="GO:0016757">
    <property type="term" value="F:glycosyltransferase activity"/>
    <property type="evidence" value="ECO:0007669"/>
    <property type="project" value="UniProtKB-ARBA"/>
</dbReference>